<reference evidence="9 10" key="1">
    <citation type="submission" date="2014-04" db="EMBL/GenBank/DDBJ databases">
        <authorList>
            <consortium name="DOE Joint Genome Institute"/>
            <person name="Kuo A."/>
            <person name="Tarkka M."/>
            <person name="Buscot F."/>
            <person name="Kohler A."/>
            <person name="Nagy L.G."/>
            <person name="Floudas D."/>
            <person name="Copeland A."/>
            <person name="Barry K.W."/>
            <person name="Cichocki N."/>
            <person name="Veneault-Fourrey C."/>
            <person name="LaButti K."/>
            <person name="Lindquist E.A."/>
            <person name="Lipzen A."/>
            <person name="Lundell T."/>
            <person name="Morin E."/>
            <person name="Murat C."/>
            <person name="Sun H."/>
            <person name="Tunlid A."/>
            <person name="Henrissat B."/>
            <person name="Grigoriev I.V."/>
            <person name="Hibbett D.S."/>
            <person name="Martin F."/>
            <person name="Nordberg H.P."/>
            <person name="Cantor M.N."/>
            <person name="Hua S.X."/>
        </authorList>
    </citation>
    <scope>NUCLEOTIDE SEQUENCE [LARGE SCALE GENOMIC DNA]</scope>
    <source>
        <strain evidence="9 10">F 1598</strain>
    </source>
</reference>
<protein>
    <recommendedName>
        <fullName evidence="2">DNA-directed RNA polymerase</fullName>
        <ecNumber evidence="2">2.7.7.6</ecNumber>
    </recommendedName>
</protein>
<dbReference type="AlphaFoldDB" id="A0A0C3EE81"/>
<dbReference type="SUPFAM" id="SSF56672">
    <property type="entry name" value="DNA/RNA polymerases"/>
    <property type="match status" value="1"/>
</dbReference>
<keyword evidence="5" id="KW-0548">Nucleotidyltransferase</keyword>
<comment type="catalytic activity">
    <reaction evidence="7">
        <text>RNA(n) + a ribonucleoside 5'-triphosphate = RNA(n+1) + diphosphate</text>
        <dbReference type="Rhea" id="RHEA:21248"/>
        <dbReference type="Rhea" id="RHEA-COMP:14527"/>
        <dbReference type="Rhea" id="RHEA-COMP:17342"/>
        <dbReference type="ChEBI" id="CHEBI:33019"/>
        <dbReference type="ChEBI" id="CHEBI:61557"/>
        <dbReference type="ChEBI" id="CHEBI:140395"/>
        <dbReference type="EC" id="2.7.7.6"/>
    </reaction>
</comment>
<feature type="non-terminal residue" evidence="9">
    <location>
        <position position="1"/>
    </location>
</feature>
<accession>A0A0C3EE81</accession>
<dbReference type="GO" id="GO:0034245">
    <property type="term" value="C:mitochondrial DNA-directed RNA polymerase complex"/>
    <property type="evidence" value="ECO:0007669"/>
    <property type="project" value="TreeGrafter"/>
</dbReference>
<reference evidence="10" key="2">
    <citation type="submission" date="2015-01" db="EMBL/GenBank/DDBJ databases">
        <title>Evolutionary Origins and Diversification of the Mycorrhizal Mutualists.</title>
        <authorList>
            <consortium name="DOE Joint Genome Institute"/>
            <consortium name="Mycorrhizal Genomics Consortium"/>
            <person name="Kohler A."/>
            <person name="Kuo A."/>
            <person name="Nagy L.G."/>
            <person name="Floudas D."/>
            <person name="Copeland A."/>
            <person name="Barry K.W."/>
            <person name="Cichocki N."/>
            <person name="Veneault-Fourrey C."/>
            <person name="LaButti K."/>
            <person name="Lindquist E.A."/>
            <person name="Lipzen A."/>
            <person name="Lundell T."/>
            <person name="Morin E."/>
            <person name="Murat C."/>
            <person name="Riley R."/>
            <person name="Ohm R."/>
            <person name="Sun H."/>
            <person name="Tunlid A."/>
            <person name="Henrissat B."/>
            <person name="Grigoriev I.V."/>
            <person name="Hibbett D.S."/>
            <person name="Martin F."/>
        </authorList>
    </citation>
    <scope>NUCLEOTIDE SEQUENCE [LARGE SCALE GENOMIC DNA]</scope>
    <source>
        <strain evidence="10">F 1598</strain>
    </source>
</reference>
<dbReference type="PANTHER" id="PTHR10102">
    <property type="entry name" value="DNA-DIRECTED RNA POLYMERASE, MITOCHONDRIAL"/>
    <property type="match status" value="1"/>
</dbReference>
<evidence type="ECO:0000313" key="9">
    <source>
        <dbReference type="EMBL" id="KIM70995.1"/>
    </source>
</evidence>
<dbReference type="GO" id="GO:0003677">
    <property type="term" value="F:DNA binding"/>
    <property type="evidence" value="ECO:0007669"/>
    <property type="project" value="InterPro"/>
</dbReference>
<dbReference type="PANTHER" id="PTHR10102:SF0">
    <property type="entry name" value="DNA-DIRECTED RNA POLYMERASE, MITOCHONDRIAL"/>
    <property type="match status" value="1"/>
</dbReference>
<keyword evidence="10" id="KW-1185">Reference proteome</keyword>
<evidence type="ECO:0000256" key="3">
    <source>
        <dbReference type="ARBA" id="ARBA00022478"/>
    </source>
</evidence>
<organism evidence="9 10">
    <name type="scientific">Piloderma croceum (strain F 1598)</name>
    <dbReference type="NCBI Taxonomy" id="765440"/>
    <lineage>
        <taxon>Eukaryota</taxon>
        <taxon>Fungi</taxon>
        <taxon>Dikarya</taxon>
        <taxon>Basidiomycota</taxon>
        <taxon>Agaricomycotina</taxon>
        <taxon>Agaricomycetes</taxon>
        <taxon>Agaricomycetidae</taxon>
        <taxon>Atheliales</taxon>
        <taxon>Atheliaceae</taxon>
        <taxon>Piloderma</taxon>
    </lineage>
</organism>
<proteinExistence type="inferred from homology"/>
<dbReference type="EMBL" id="KN833616">
    <property type="protein sequence ID" value="KIM70995.1"/>
    <property type="molecule type" value="Genomic_DNA"/>
</dbReference>
<evidence type="ECO:0000259" key="8">
    <source>
        <dbReference type="Pfam" id="PF00940"/>
    </source>
</evidence>
<dbReference type="Pfam" id="PF00940">
    <property type="entry name" value="RNA_pol"/>
    <property type="match status" value="1"/>
</dbReference>
<keyword evidence="4" id="KW-0808">Transferase</keyword>
<dbReference type="HOGENOM" id="CLU_1536170_0_0_1"/>
<dbReference type="InterPro" id="IPR043502">
    <property type="entry name" value="DNA/RNA_pol_sf"/>
</dbReference>
<evidence type="ECO:0000256" key="7">
    <source>
        <dbReference type="ARBA" id="ARBA00048552"/>
    </source>
</evidence>
<feature type="domain" description="DNA-directed RNA polymerase C-terminal" evidence="8">
    <location>
        <begin position="21"/>
        <end position="136"/>
    </location>
</feature>
<dbReference type="InterPro" id="IPR046950">
    <property type="entry name" value="DNA-dir_Rpol_C_phage-type"/>
</dbReference>
<gene>
    <name evidence="9" type="ORF">PILCRDRAFT_83219</name>
</gene>
<evidence type="ECO:0000256" key="6">
    <source>
        <dbReference type="ARBA" id="ARBA00023163"/>
    </source>
</evidence>
<dbReference type="InParanoid" id="A0A0C3EE81"/>
<evidence type="ECO:0000256" key="4">
    <source>
        <dbReference type="ARBA" id="ARBA00022679"/>
    </source>
</evidence>
<evidence type="ECO:0000256" key="2">
    <source>
        <dbReference type="ARBA" id="ARBA00012418"/>
    </source>
</evidence>
<dbReference type="Proteomes" id="UP000054166">
    <property type="component" value="Unassembled WGS sequence"/>
</dbReference>
<dbReference type="GO" id="GO:0006390">
    <property type="term" value="P:mitochondrial transcription"/>
    <property type="evidence" value="ECO:0007669"/>
    <property type="project" value="TreeGrafter"/>
</dbReference>
<keyword evidence="6" id="KW-0804">Transcription</keyword>
<keyword evidence="3" id="KW-0240">DNA-directed RNA polymerase</keyword>
<sequence>TPVGLKINLSSMEFKAVETKSQILKSSKPITIRLPINKKLDKSKIHTAFMPNLIHSLDASNIHLLIPKLTDQPLYTIHDCFATDANNMQNLELFIKEAFIEIYFRDGNYLIGMHNNLVRQIIDHAEKYYINDKGENIVLIDKKEMKIPNLPDQFTSTEHNQLFIKGVLKSKFFIN</sequence>
<dbReference type="Gene3D" id="3.30.70.370">
    <property type="match status" value="1"/>
</dbReference>
<name>A0A0C3EE81_PILCF</name>
<dbReference type="OrthoDB" id="3269740at2759"/>
<comment type="similarity">
    <text evidence="1">Belongs to the phage and mitochondrial RNA polymerase family.</text>
</comment>
<dbReference type="GO" id="GO:0003899">
    <property type="term" value="F:DNA-directed RNA polymerase activity"/>
    <property type="evidence" value="ECO:0007669"/>
    <property type="project" value="UniProtKB-EC"/>
</dbReference>
<evidence type="ECO:0000256" key="5">
    <source>
        <dbReference type="ARBA" id="ARBA00022695"/>
    </source>
</evidence>
<dbReference type="InterPro" id="IPR002092">
    <property type="entry name" value="DNA-dir_Rpol_phage-type"/>
</dbReference>
<dbReference type="EC" id="2.7.7.6" evidence="2"/>
<dbReference type="STRING" id="765440.A0A0C3EE81"/>
<evidence type="ECO:0000256" key="1">
    <source>
        <dbReference type="ARBA" id="ARBA00009493"/>
    </source>
</evidence>
<evidence type="ECO:0000313" key="10">
    <source>
        <dbReference type="Proteomes" id="UP000054166"/>
    </source>
</evidence>